<dbReference type="Pfam" id="PF12040">
    <property type="entry name" value="DUF3526"/>
    <property type="match status" value="1"/>
</dbReference>
<keyword evidence="1" id="KW-0472">Membrane</keyword>
<feature type="transmembrane region" description="Helical" evidence="1">
    <location>
        <begin position="453"/>
        <end position="471"/>
    </location>
</feature>
<evidence type="ECO:0000313" key="2">
    <source>
        <dbReference type="EMBL" id="GAA6167394.1"/>
    </source>
</evidence>
<dbReference type="PANTHER" id="PTHR43471:SF1">
    <property type="entry name" value="ABC TRANSPORTER PERMEASE PROTEIN NOSY-RELATED"/>
    <property type="match status" value="1"/>
</dbReference>
<organism evidence="2 3">
    <name type="scientific">Sessilibacter corallicola</name>
    <dbReference type="NCBI Taxonomy" id="2904075"/>
    <lineage>
        <taxon>Bacteria</taxon>
        <taxon>Pseudomonadati</taxon>
        <taxon>Pseudomonadota</taxon>
        <taxon>Gammaproteobacteria</taxon>
        <taxon>Cellvibrionales</taxon>
        <taxon>Cellvibrionaceae</taxon>
        <taxon>Sessilibacter</taxon>
    </lineage>
</organism>
<dbReference type="RefSeq" id="WP_353302048.1">
    <property type="nucleotide sequence ID" value="NZ_BAABWN010000003.1"/>
</dbReference>
<dbReference type="PANTHER" id="PTHR43471">
    <property type="entry name" value="ABC TRANSPORTER PERMEASE"/>
    <property type="match status" value="1"/>
</dbReference>
<feature type="transmembrane region" description="Helical" evidence="1">
    <location>
        <begin position="240"/>
        <end position="259"/>
    </location>
</feature>
<keyword evidence="1" id="KW-1133">Transmembrane helix</keyword>
<dbReference type="InterPro" id="IPR021913">
    <property type="entry name" value="DUF3526"/>
</dbReference>
<feature type="transmembrane region" description="Helical" evidence="1">
    <location>
        <begin position="172"/>
        <end position="199"/>
    </location>
</feature>
<dbReference type="EMBL" id="BAABWN010000003">
    <property type="protein sequence ID" value="GAA6167394.1"/>
    <property type="molecule type" value="Genomic_DNA"/>
</dbReference>
<feature type="transmembrane region" description="Helical" evidence="1">
    <location>
        <begin position="20"/>
        <end position="41"/>
    </location>
</feature>
<proteinExistence type="predicted"/>
<feature type="transmembrane region" description="Helical" evidence="1">
    <location>
        <begin position="205"/>
        <end position="228"/>
    </location>
</feature>
<dbReference type="Proteomes" id="UP001465153">
    <property type="component" value="Unassembled WGS sequence"/>
</dbReference>
<sequence>MKSILLIAASEWRYWLRSHLALAAALIFFVLVIAVSVLTAARMEAEKHARSHQQAEAEETFLAQPDRHPHRMVHYGHYLFRTPAPLSIFDPGLDTVTGQSIFLEGHRQNTAMFAESSASADFGGLSWLSPALVYQLFAPLVIILLGHGCISRERESSVLTPLLAMGISGHQLILGKALALVSFTVLLLLPLIASGAIALANGESVVALLSLFGVYGAYLLIWVILTLLISATLSKRSTALGAMTGLWIGFCLVLPSIAVNITTDAKTVAGKIETDLTMLSDLRKLGDGHNANDPAFQQLRADLLKQHDVERIEDLPVNFRGVVAMASEEKLTKVLNEYAESRMLAELQQEQHLLDYGLLTPVLAIASASRAIAGTDLAHYHHFQREAEAVRFDFVQGLNRAHVEKLSYENDINRNKDEASWQRARIDASNWQVLEKFEFQTTNISERVSTVSSSIQMLLLWMLIAFGALLWRGGKIKP</sequence>
<dbReference type="Pfam" id="PF12679">
    <property type="entry name" value="ABC2_membrane_2"/>
    <property type="match status" value="1"/>
</dbReference>
<name>A0ABQ0A6X0_9GAMM</name>
<evidence type="ECO:0000313" key="3">
    <source>
        <dbReference type="Proteomes" id="UP001465153"/>
    </source>
</evidence>
<comment type="caution">
    <text evidence="2">The sequence shown here is derived from an EMBL/GenBank/DDBJ whole genome shotgun (WGS) entry which is preliminary data.</text>
</comment>
<accession>A0ABQ0A6X0</accession>
<feature type="transmembrane region" description="Helical" evidence="1">
    <location>
        <begin position="132"/>
        <end position="151"/>
    </location>
</feature>
<evidence type="ECO:0000256" key="1">
    <source>
        <dbReference type="SAM" id="Phobius"/>
    </source>
</evidence>
<keyword evidence="3" id="KW-1185">Reference proteome</keyword>
<keyword evidence="1" id="KW-0812">Transmembrane</keyword>
<reference evidence="2 3" key="1">
    <citation type="submission" date="2024-04" db="EMBL/GenBank/DDBJ databases">
        <title>Draft genome sequence of Sessilibacter corallicola NBRC 116591.</title>
        <authorList>
            <person name="Miyakawa T."/>
            <person name="Kusuya Y."/>
            <person name="Miura T."/>
        </authorList>
    </citation>
    <scope>NUCLEOTIDE SEQUENCE [LARGE SCALE GENOMIC DNA]</scope>
    <source>
        <strain evidence="2 3">KU-00831-HH</strain>
    </source>
</reference>
<protein>
    <submittedName>
        <fullName evidence="2">DUF3526 domain-containing protein</fullName>
    </submittedName>
</protein>
<gene>
    <name evidence="2" type="ORF">NBRC116591_12040</name>
</gene>